<dbReference type="PANTHER" id="PTHR40765">
    <property type="entry name" value="ESX-2 SECRETION SYSTEM ATPASE ECCB2"/>
    <property type="match status" value="1"/>
</dbReference>
<evidence type="ECO:0000256" key="10">
    <source>
        <dbReference type="SAM" id="MobiDB-lite"/>
    </source>
</evidence>
<dbReference type="RefSeq" id="WP_306256134.1">
    <property type="nucleotide sequence ID" value="NZ_JAUFSA010000007.1"/>
</dbReference>
<name>A0AAJ1SGE9_9MYCO</name>
<dbReference type="EMBL" id="JAUFSA010000007">
    <property type="protein sequence ID" value="MDP7739707.1"/>
    <property type="molecule type" value="Genomic_DNA"/>
</dbReference>
<evidence type="ECO:0000256" key="3">
    <source>
        <dbReference type="ARBA" id="ARBA00022475"/>
    </source>
</evidence>
<proteinExistence type="inferred from homology"/>
<dbReference type="PANTHER" id="PTHR40765:SF2">
    <property type="entry name" value="ESX-2 SECRETION SYSTEM ATPASE ECCB2"/>
    <property type="match status" value="1"/>
</dbReference>
<keyword evidence="3" id="KW-1003">Cell membrane</keyword>
<feature type="region of interest" description="Disordered" evidence="10">
    <location>
        <begin position="1"/>
        <end position="28"/>
    </location>
</feature>
<dbReference type="NCBIfam" id="TIGR03919">
    <property type="entry name" value="T7SS_EccB"/>
    <property type="match status" value="1"/>
</dbReference>
<evidence type="ECO:0000256" key="6">
    <source>
        <dbReference type="ARBA" id="ARBA00022801"/>
    </source>
</evidence>
<evidence type="ECO:0000256" key="8">
    <source>
        <dbReference type="ARBA" id="ARBA00022989"/>
    </source>
</evidence>
<dbReference type="GO" id="GO:0016787">
    <property type="term" value="F:hydrolase activity"/>
    <property type="evidence" value="ECO:0007669"/>
    <property type="project" value="UniProtKB-KW"/>
</dbReference>
<dbReference type="Pfam" id="PF05108">
    <property type="entry name" value="T7SS_ESX1_EccB"/>
    <property type="match status" value="1"/>
</dbReference>
<evidence type="ECO:0000256" key="1">
    <source>
        <dbReference type="ARBA" id="ARBA00004162"/>
    </source>
</evidence>
<evidence type="ECO:0000256" key="5">
    <source>
        <dbReference type="ARBA" id="ARBA00022741"/>
    </source>
</evidence>
<evidence type="ECO:0000256" key="11">
    <source>
        <dbReference type="SAM" id="Phobius"/>
    </source>
</evidence>
<protein>
    <submittedName>
        <fullName evidence="12">Type VII secretion protein EccB</fullName>
    </submittedName>
</protein>
<keyword evidence="9 11" id="KW-0472">Membrane</keyword>
<dbReference type="InterPro" id="IPR042485">
    <property type="entry name" value="T7SS_EccB_R3"/>
</dbReference>
<evidence type="ECO:0000313" key="12">
    <source>
        <dbReference type="EMBL" id="MDP7739707.1"/>
    </source>
</evidence>
<keyword evidence="7" id="KW-0067">ATP-binding</keyword>
<comment type="similarity">
    <text evidence="2">Belongs to the EccB family.</text>
</comment>
<dbReference type="GO" id="GO:0005524">
    <property type="term" value="F:ATP binding"/>
    <property type="evidence" value="ECO:0007669"/>
    <property type="project" value="UniProtKB-KW"/>
</dbReference>
<evidence type="ECO:0000313" key="13">
    <source>
        <dbReference type="Proteomes" id="UP001229081"/>
    </source>
</evidence>
<keyword evidence="4 11" id="KW-0812">Transmembrane</keyword>
<dbReference type="GO" id="GO:0005576">
    <property type="term" value="C:extracellular region"/>
    <property type="evidence" value="ECO:0007669"/>
    <property type="project" value="TreeGrafter"/>
</dbReference>
<keyword evidence="6" id="KW-0378">Hydrolase</keyword>
<evidence type="ECO:0000256" key="2">
    <source>
        <dbReference type="ARBA" id="ARBA00008149"/>
    </source>
</evidence>
<gene>
    <name evidence="12" type="primary">eccB</name>
    <name evidence="12" type="ORF">QXL92_33815</name>
</gene>
<reference evidence="12" key="1">
    <citation type="submission" date="2023-06" db="EMBL/GenBank/DDBJ databases">
        <title>Identification of two novel mycobacterium reveal diversities and complexities of Mycobacterium gordonae clade.</title>
        <authorList>
            <person name="Matsumoto Y."/>
            <person name="Nakamura S."/>
            <person name="Motooka D."/>
            <person name="Fukushima K."/>
        </authorList>
    </citation>
    <scope>NUCLEOTIDE SEQUENCE</scope>
    <source>
        <strain evidence="12">TY812</strain>
    </source>
</reference>
<dbReference type="Proteomes" id="UP001229081">
    <property type="component" value="Unassembled WGS sequence"/>
</dbReference>
<dbReference type="InterPro" id="IPR007795">
    <property type="entry name" value="T7SS_EccB"/>
</dbReference>
<dbReference type="Gene3D" id="3.30.2390.20">
    <property type="entry name" value="Type VII secretion system EccB, repeat 1 domain"/>
    <property type="match status" value="1"/>
</dbReference>
<feature type="transmembrane region" description="Helical" evidence="11">
    <location>
        <begin position="79"/>
        <end position="98"/>
    </location>
</feature>
<evidence type="ECO:0000256" key="4">
    <source>
        <dbReference type="ARBA" id="ARBA00022692"/>
    </source>
</evidence>
<dbReference type="AlphaFoldDB" id="A0AAJ1SGE9"/>
<keyword evidence="5" id="KW-0547">Nucleotide-binding</keyword>
<organism evidence="12 13">
    <name type="scientific">Mycobacterium paragordonae</name>
    <dbReference type="NCBI Taxonomy" id="1389713"/>
    <lineage>
        <taxon>Bacteria</taxon>
        <taxon>Bacillati</taxon>
        <taxon>Actinomycetota</taxon>
        <taxon>Actinomycetes</taxon>
        <taxon>Mycobacteriales</taxon>
        <taxon>Mycobacteriaceae</taxon>
        <taxon>Mycobacterium</taxon>
    </lineage>
</organism>
<dbReference type="InterPro" id="IPR044857">
    <property type="entry name" value="T7SS_EccB_R1"/>
</dbReference>
<evidence type="ECO:0000256" key="9">
    <source>
        <dbReference type="ARBA" id="ARBA00023136"/>
    </source>
</evidence>
<evidence type="ECO:0000256" key="7">
    <source>
        <dbReference type="ARBA" id="ARBA00022840"/>
    </source>
</evidence>
<keyword evidence="8 11" id="KW-1133">Transmembrane helix</keyword>
<comment type="subcellular location">
    <subcellularLocation>
        <location evidence="1">Cell membrane</location>
        <topology evidence="1">Single-pass membrane protein</topology>
    </subcellularLocation>
</comment>
<comment type="caution">
    <text evidence="12">The sequence shown here is derived from an EMBL/GenBank/DDBJ whole genome shotgun (WGS) entry which is preliminary data.</text>
</comment>
<dbReference type="Gene3D" id="2.40.50.910">
    <property type="entry name" value="Type VII secretion system EccB, repeat 3 domain"/>
    <property type="match status" value="1"/>
</dbReference>
<sequence length="530" mass="54938">MTNPDGPARTDEALSGPVNPAGTSQREAGWQRAVARNWTTRVQVSGWRFMVHRLEHALVRWDTRMLHDPMRAVSRATTAGLAVAVFLAIGAVALAFLAPRAQLRDSEIVADKDTGALYVRINDVLHPVLNLPSARLIVDNPKMPAFVKASELALLPRGPLVGIPGAPERMPSPGVGSESSWSVCDTTSPAGNTVVTVIGAAPVVGDGIAALADGSAILAGYGGQTFVIFNGKRTPIDLQDKAVTLAVGIDSSAPPVLPISRALRDVLSETPPLVVPVIEGAGAPSPWPLGASVVVGSVIKVRPVDGGPDAFFVVLSDGVQRINAVTAAVIRNGDPRNPPPPVEVAPNALLSVPVSRALNVDFYPSSPLRLVDPVGAPVTCLSWAQSRDESRARTAVLSGHSLPMKAGARPVSVVSADPDNGVANAVYIPPGTGQLVQIAGGSPAAPTGEAQWYLGDTGVRYGLVMSVDARMDPRRALGLAVEPLPAPWSIIRLLPAGPALSKDDALMQHDSLPADPLAAALATKAPRSGS</sequence>
<dbReference type="GO" id="GO:0005886">
    <property type="term" value="C:plasma membrane"/>
    <property type="evidence" value="ECO:0007669"/>
    <property type="project" value="UniProtKB-SubCell"/>
</dbReference>
<accession>A0AAJ1SGE9</accession>